<feature type="site" description="Participates in a stacking interaction with the thymidine ring of dTDP-4-oxo-6-deoxyglucose" evidence="6">
    <location>
        <position position="138"/>
    </location>
</feature>
<dbReference type="GO" id="GO:0000271">
    <property type="term" value="P:polysaccharide biosynthetic process"/>
    <property type="evidence" value="ECO:0007669"/>
    <property type="project" value="TreeGrafter"/>
</dbReference>
<keyword evidence="7 8" id="KW-0413">Isomerase</keyword>
<dbReference type="SUPFAM" id="SSF51182">
    <property type="entry name" value="RmlC-like cupins"/>
    <property type="match status" value="1"/>
</dbReference>
<evidence type="ECO:0000256" key="1">
    <source>
        <dbReference type="ARBA" id="ARBA00001298"/>
    </source>
</evidence>
<evidence type="ECO:0000256" key="7">
    <source>
        <dbReference type="RuleBase" id="RU364069"/>
    </source>
</evidence>
<evidence type="ECO:0000256" key="2">
    <source>
        <dbReference type="ARBA" id="ARBA00001997"/>
    </source>
</evidence>
<comment type="function">
    <text evidence="2 7">Catalyzes the epimerization of the C3' and C5'positions of dTDP-6-deoxy-D-xylo-4-hexulose, forming dTDP-6-deoxy-L-lyxo-4-hexulose.</text>
</comment>
<dbReference type="GO" id="GO:0005829">
    <property type="term" value="C:cytosol"/>
    <property type="evidence" value="ECO:0007669"/>
    <property type="project" value="TreeGrafter"/>
</dbReference>
<sequence>MKIDPTSLPDVVVVEPVRFGDARGWFSETWNAAQMASAGFDLSFVQDNHSFSAAQYTLRGLHYQSPPHAQDKLVRCSRGAIFDVAVDIRLGSPHYGRWTGVELSAENMRQLLVPKGFLHGFLTLTPDCEVQYKCSDFYAPDCDGAIRWDDPDIGIDWPLPSGVQPVLSAKDSAAPRLAGFDTPFKWTMTE</sequence>
<evidence type="ECO:0000256" key="6">
    <source>
        <dbReference type="PIRSR" id="PIRSR600888-3"/>
    </source>
</evidence>
<dbReference type="Proteomes" id="UP000284202">
    <property type="component" value="Unassembled WGS sequence"/>
</dbReference>
<feature type="active site" description="Proton donor" evidence="5">
    <location>
        <position position="132"/>
    </location>
</feature>
<dbReference type="RefSeq" id="WP_119745720.1">
    <property type="nucleotide sequence ID" value="NZ_QZCG01000002.1"/>
</dbReference>
<gene>
    <name evidence="8" type="primary">rfbC</name>
    <name evidence="8" type="ORF">D3P04_02690</name>
</gene>
<evidence type="ECO:0000256" key="5">
    <source>
        <dbReference type="PIRSR" id="PIRSR600888-1"/>
    </source>
</evidence>
<dbReference type="InterPro" id="IPR000888">
    <property type="entry name" value="RmlC-like"/>
</dbReference>
<dbReference type="EC" id="5.1.3.13" evidence="3 7"/>
<comment type="catalytic activity">
    <reaction evidence="1 7">
        <text>dTDP-4-dehydro-6-deoxy-alpha-D-glucose = dTDP-4-dehydro-beta-L-rhamnose</text>
        <dbReference type="Rhea" id="RHEA:16969"/>
        <dbReference type="ChEBI" id="CHEBI:57649"/>
        <dbReference type="ChEBI" id="CHEBI:62830"/>
        <dbReference type="EC" id="5.1.3.13"/>
    </reaction>
</comment>
<proteinExistence type="inferred from homology"/>
<dbReference type="Pfam" id="PF00908">
    <property type="entry name" value="dTDP_sugar_isom"/>
    <property type="match status" value="1"/>
</dbReference>
<name>A0A418T3T1_9RHOB</name>
<dbReference type="AlphaFoldDB" id="A0A418T3T1"/>
<comment type="caution">
    <text evidence="8">The sequence shown here is derived from an EMBL/GenBank/DDBJ whole genome shotgun (WGS) entry which is preliminary data.</text>
</comment>
<dbReference type="PANTHER" id="PTHR21047:SF2">
    <property type="entry name" value="THYMIDINE DIPHOSPHO-4-KETO-RHAMNOSE 3,5-EPIMERASE"/>
    <property type="match status" value="1"/>
</dbReference>
<evidence type="ECO:0000256" key="3">
    <source>
        <dbReference type="ARBA" id="ARBA00012098"/>
    </source>
</evidence>
<comment type="pathway">
    <text evidence="7">Carbohydrate biosynthesis; dTDP-L-rhamnose biosynthesis.</text>
</comment>
<dbReference type="GO" id="GO:0019305">
    <property type="term" value="P:dTDP-rhamnose biosynthetic process"/>
    <property type="evidence" value="ECO:0007669"/>
    <property type="project" value="UniProtKB-UniRule"/>
</dbReference>
<dbReference type="OrthoDB" id="9800680at2"/>
<dbReference type="InterPro" id="IPR014710">
    <property type="entry name" value="RmlC-like_jellyroll"/>
</dbReference>
<dbReference type="UniPathway" id="UPA00124"/>
<keyword evidence="9" id="KW-1185">Reference proteome</keyword>
<organism evidence="8 9">
    <name type="scientific">Paracoccus onubensis</name>
    <dbReference type="NCBI Taxonomy" id="1675788"/>
    <lineage>
        <taxon>Bacteria</taxon>
        <taxon>Pseudomonadati</taxon>
        <taxon>Pseudomonadota</taxon>
        <taxon>Alphaproteobacteria</taxon>
        <taxon>Rhodobacterales</taxon>
        <taxon>Paracoccaceae</taxon>
        <taxon>Paracoccus</taxon>
    </lineage>
</organism>
<dbReference type="GO" id="GO:0008830">
    <property type="term" value="F:dTDP-4-dehydrorhamnose 3,5-epimerase activity"/>
    <property type="evidence" value="ECO:0007669"/>
    <property type="project" value="UniProtKB-UniRule"/>
</dbReference>
<evidence type="ECO:0000313" key="8">
    <source>
        <dbReference type="EMBL" id="RJE87854.1"/>
    </source>
</evidence>
<comment type="subunit">
    <text evidence="7">Homodimer.</text>
</comment>
<dbReference type="Gene3D" id="2.60.120.10">
    <property type="entry name" value="Jelly Rolls"/>
    <property type="match status" value="1"/>
</dbReference>
<feature type="active site" description="Proton acceptor" evidence="5">
    <location>
        <position position="62"/>
    </location>
</feature>
<dbReference type="NCBIfam" id="TIGR01221">
    <property type="entry name" value="rmlC"/>
    <property type="match status" value="1"/>
</dbReference>
<evidence type="ECO:0000313" key="9">
    <source>
        <dbReference type="Proteomes" id="UP000284202"/>
    </source>
</evidence>
<accession>A0A418T3T1</accession>
<reference evidence="9" key="1">
    <citation type="submission" date="2018-09" db="EMBL/GenBank/DDBJ databases">
        <title>Acidovorax cavernicola nov. sp. isolated from Gruta de las Maravillas (Aracena, Spain).</title>
        <authorList>
            <person name="Jurado V."/>
            <person name="Gutierrez-Patricio S."/>
            <person name="Gonzalez-Pimentel J.L."/>
            <person name="Miller A.Z."/>
            <person name="Laiz L."/>
            <person name="Saiz-Jimenez C."/>
        </authorList>
    </citation>
    <scope>NUCLEOTIDE SEQUENCE [LARGE SCALE GENOMIC DNA]</scope>
    <source>
        <strain evidence="9">1011MAR3C25</strain>
    </source>
</reference>
<dbReference type="EMBL" id="QZCG01000002">
    <property type="protein sequence ID" value="RJE87854.1"/>
    <property type="molecule type" value="Genomic_DNA"/>
</dbReference>
<evidence type="ECO:0000256" key="4">
    <source>
        <dbReference type="ARBA" id="ARBA00019595"/>
    </source>
</evidence>
<dbReference type="PANTHER" id="PTHR21047">
    <property type="entry name" value="DTDP-6-DEOXY-D-GLUCOSE-3,5 EPIMERASE"/>
    <property type="match status" value="1"/>
</dbReference>
<protein>
    <recommendedName>
        <fullName evidence="4 7">dTDP-4-dehydrorhamnose 3,5-epimerase</fullName>
        <ecNumber evidence="3 7">5.1.3.13</ecNumber>
    </recommendedName>
    <alternativeName>
        <fullName evidence="7">Thymidine diphospho-4-keto-rhamnose 3,5-epimerase</fullName>
    </alternativeName>
</protein>
<comment type="similarity">
    <text evidence="7">Belongs to the dTDP-4-dehydrorhamnose 3,5-epimerase family.</text>
</comment>
<dbReference type="InterPro" id="IPR011051">
    <property type="entry name" value="RmlC_Cupin_sf"/>
</dbReference>
<dbReference type="CDD" id="cd00438">
    <property type="entry name" value="cupin_RmlC"/>
    <property type="match status" value="1"/>
</dbReference>